<dbReference type="SUPFAM" id="SSF49785">
    <property type="entry name" value="Galactose-binding domain-like"/>
    <property type="match status" value="1"/>
</dbReference>
<dbReference type="InterPro" id="IPR039752">
    <property type="entry name" value="F-box_only"/>
</dbReference>
<evidence type="ECO:0000313" key="3">
    <source>
        <dbReference type="Proteomes" id="UP001444071"/>
    </source>
</evidence>
<dbReference type="EMBL" id="JAHRIM010098303">
    <property type="protein sequence ID" value="MEQ2278524.1"/>
    <property type="molecule type" value="Genomic_DNA"/>
</dbReference>
<name>A0ABV0X9Z0_9TELE</name>
<gene>
    <name evidence="2" type="ORF">XENORESO_020706</name>
</gene>
<proteinExistence type="predicted"/>
<comment type="caution">
    <text evidence="2">The sequence shown here is derived from an EMBL/GenBank/DDBJ whole genome shotgun (WGS) entry which is preliminary data.</text>
</comment>
<dbReference type="PANTHER" id="PTHR12125:SF12">
    <property type="entry name" value="F-BOX ONLY PROTEIN 6"/>
    <property type="match status" value="1"/>
</dbReference>
<dbReference type="PROSITE" id="PS51114">
    <property type="entry name" value="FBA"/>
    <property type="match status" value="1"/>
</dbReference>
<dbReference type="Pfam" id="PF04300">
    <property type="entry name" value="FBA"/>
    <property type="match status" value="1"/>
</dbReference>
<dbReference type="Gene3D" id="2.60.120.260">
    <property type="entry name" value="Galactose-binding domain-like"/>
    <property type="match status" value="1"/>
</dbReference>
<sequence length="70" mass="8120">RLNGWNIKKNGGDGWWVGPLRTEHPDKNVKKDYATSFGMCLKSQLIDLKKEGYTSLFMDTFQPDIKISDW</sequence>
<dbReference type="Proteomes" id="UP001444071">
    <property type="component" value="Unassembled WGS sequence"/>
</dbReference>
<feature type="domain" description="FBA" evidence="1">
    <location>
        <begin position="1"/>
        <end position="70"/>
    </location>
</feature>
<keyword evidence="3" id="KW-1185">Reference proteome</keyword>
<reference evidence="2 3" key="1">
    <citation type="submission" date="2021-06" db="EMBL/GenBank/DDBJ databases">
        <authorList>
            <person name="Palmer J.M."/>
        </authorList>
    </citation>
    <scope>NUCLEOTIDE SEQUENCE [LARGE SCALE GENOMIC DNA]</scope>
    <source>
        <strain evidence="2 3">XR_2019</strain>
        <tissue evidence="2">Muscle</tissue>
    </source>
</reference>
<evidence type="ECO:0000259" key="1">
    <source>
        <dbReference type="PROSITE" id="PS51114"/>
    </source>
</evidence>
<dbReference type="InterPro" id="IPR008979">
    <property type="entry name" value="Galactose-bd-like_sf"/>
</dbReference>
<dbReference type="PANTHER" id="PTHR12125">
    <property type="entry name" value="F-BOX ONLY PROTEIN 6-LIKE PROTEIN"/>
    <property type="match status" value="1"/>
</dbReference>
<protein>
    <recommendedName>
        <fullName evidence="1">FBA domain-containing protein</fullName>
    </recommendedName>
</protein>
<feature type="non-terminal residue" evidence="2">
    <location>
        <position position="1"/>
    </location>
</feature>
<organism evidence="2 3">
    <name type="scientific">Xenotaenia resolanae</name>
    <dbReference type="NCBI Taxonomy" id="208358"/>
    <lineage>
        <taxon>Eukaryota</taxon>
        <taxon>Metazoa</taxon>
        <taxon>Chordata</taxon>
        <taxon>Craniata</taxon>
        <taxon>Vertebrata</taxon>
        <taxon>Euteleostomi</taxon>
        <taxon>Actinopterygii</taxon>
        <taxon>Neopterygii</taxon>
        <taxon>Teleostei</taxon>
        <taxon>Neoteleostei</taxon>
        <taxon>Acanthomorphata</taxon>
        <taxon>Ovalentaria</taxon>
        <taxon>Atherinomorphae</taxon>
        <taxon>Cyprinodontiformes</taxon>
        <taxon>Goodeidae</taxon>
        <taxon>Xenotaenia</taxon>
    </lineage>
</organism>
<accession>A0ABV0X9Z0</accession>
<dbReference type="InterPro" id="IPR007397">
    <property type="entry name" value="F-box-assoc_dom"/>
</dbReference>
<evidence type="ECO:0000313" key="2">
    <source>
        <dbReference type="EMBL" id="MEQ2278524.1"/>
    </source>
</evidence>